<evidence type="ECO:0000313" key="2">
    <source>
        <dbReference type="Proteomes" id="UP000627838"/>
    </source>
</evidence>
<protein>
    <submittedName>
        <fullName evidence="1">Uncharacterized protein</fullName>
    </submittedName>
</protein>
<keyword evidence="2" id="KW-1185">Reference proteome</keyword>
<evidence type="ECO:0000313" key="1">
    <source>
        <dbReference type="EMBL" id="MBE1535586.1"/>
    </source>
</evidence>
<accession>A0ABR9JYC3</accession>
<sequence length="113" mass="11483">MREELTLCLRGSWEEAARPDIGMVNAALGPFGAVLLAVSADEPGELRLLMAVNDDAALFAVGTAVAEVLALPSPRIRFLDDDSPTRGVAGPGYACSCGGVDGDHGQGCPAAAS</sequence>
<gene>
    <name evidence="1" type="ORF">H4W34_005419</name>
</gene>
<organism evidence="1 2">
    <name type="scientific">Actinomadura algeriensis</name>
    <dbReference type="NCBI Taxonomy" id="1679523"/>
    <lineage>
        <taxon>Bacteria</taxon>
        <taxon>Bacillati</taxon>
        <taxon>Actinomycetota</taxon>
        <taxon>Actinomycetes</taxon>
        <taxon>Streptosporangiales</taxon>
        <taxon>Thermomonosporaceae</taxon>
        <taxon>Actinomadura</taxon>
    </lineage>
</organism>
<proteinExistence type="predicted"/>
<name>A0ABR9JYC3_9ACTN</name>
<dbReference type="Proteomes" id="UP000627838">
    <property type="component" value="Unassembled WGS sequence"/>
</dbReference>
<dbReference type="EMBL" id="JADBDZ010000001">
    <property type="protein sequence ID" value="MBE1535586.1"/>
    <property type="molecule type" value="Genomic_DNA"/>
</dbReference>
<comment type="caution">
    <text evidence="1">The sequence shown here is derived from an EMBL/GenBank/DDBJ whole genome shotgun (WGS) entry which is preliminary data.</text>
</comment>
<dbReference type="RefSeq" id="WP_192761758.1">
    <property type="nucleotide sequence ID" value="NZ_JADBDZ010000001.1"/>
</dbReference>
<reference evidence="1 2" key="1">
    <citation type="submission" date="2020-10" db="EMBL/GenBank/DDBJ databases">
        <title>Sequencing the genomes of 1000 actinobacteria strains.</title>
        <authorList>
            <person name="Klenk H.-P."/>
        </authorList>
    </citation>
    <scope>NUCLEOTIDE SEQUENCE [LARGE SCALE GENOMIC DNA]</scope>
    <source>
        <strain evidence="1 2">DSM 46744</strain>
    </source>
</reference>